<evidence type="ECO:0000313" key="2">
    <source>
        <dbReference type="Proteomes" id="UP000178377"/>
    </source>
</evidence>
<reference evidence="1 2" key="1">
    <citation type="journal article" date="2016" name="Nat. Commun.">
        <title>Thousands of microbial genomes shed light on interconnected biogeochemical processes in an aquifer system.</title>
        <authorList>
            <person name="Anantharaman K."/>
            <person name="Brown C.T."/>
            <person name="Hug L.A."/>
            <person name="Sharon I."/>
            <person name="Castelle C.J."/>
            <person name="Probst A.J."/>
            <person name="Thomas B.C."/>
            <person name="Singh A."/>
            <person name="Wilkins M.J."/>
            <person name="Karaoz U."/>
            <person name="Brodie E.L."/>
            <person name="Williams K.H."/>
            <person name="Hubbard S.S."/>
            <person name="Banfield J.F."/>
        </authorList>
    </citation>
    <scope>NUCLEOTIDE SEQUENCE [LARGE SCALE GENOMIC DNA]</scope>
</reference>
<accession>A0A1F5PLY5</accession>
<dbReference type="AlphaFoldDB" id="A0A1F5PLY5"/>
<name>A0A1F5PLY5_9BACT</name>
<dbReference type="EMBL" id="MFEO01000007">
    <property type="protein sequence ID" value="OGE90887.1"/>
    <property type="molecule type" value="Genomic_DNA"/>
</dbReference>
<sequence length="109" mass="13022">MLPWYIEGYIEDLKLWRQIGQESFIYEPEKLARIDHAIGQFKRGNVSPAQEFFRAEIEWGLGQHGRKNYSIRRTTRHLERGLRTLLQYVPNQAVHHEPPFPFFANFCFS</sequence>
<protein>
    <submittedName>
        <fullName evidence="1">Uncharacterized protein</fullName>
    </submittedName>
</protein>
<comment type="caution">
    <text evidence="1">The sequence shown here is derived from an EMBL/GenBank/DDBJ whole genome shotgun (WGS) entry which is preliminary data.</text>
</comment>
<evidence type="ECO:0000313" key="1">
    <source>
        <dbReference type="EMBL" id="OGE90887.1"/>
    </source>
</evidence>
<dbReference type="STRING" id="1817828.A2722_03915"/>
<organism evidence="1 2">
    <name type="scientific">Candidatus Doudnabacteria bacterium RIFCSPHIGHO2_01_FULL_50_11</name>
    <dbReference type="NCBI Taxonomy" id="1817828"/>
    <lineage>
        <taxon>Bacteria</taxon>
        <taxon>Candidatus Doudnaibacteriota</taxon>
    </lineage>
</organism>
<gene>
    <name evidence="1" type="ORF">A2722_03915</name>
</gene>
<proteinExistence type="predicted"/>
<dbReference type="Proteomes" id="UP000178377">
    <property type="component" value="Unassembled WGS sequence"/>
</dbReference>